<dbReference type="Pfam" id="PF07732">
    <property type="entry name" value="Cu-oxidase_3"/>
    <property type="match status" value="1"/>
</dbReference>
<evidence type="ECO:0000256" key="5">
    <source>
        <dbReference type="SAM" id="SignalP"/>
    </source>
</evidence>
<gene>
    <name evidence="8" type="ORF">SAMN04488126_11296</name>
</gene>
<dbReference type="InterPro" id="IPR011706">
    <property type="entry name" value="Cu-oxidase_C"/>
</dbReference>
<dbReference type="EMBL" id="FNAR01000012">
    <property type="protein sequence ID" value="SDE59583.1"/>
    <property type="molecule type" value="Genomic_DNA"/>
</dbReference>
<keyword evidence="8" id="KW-0167">Capsid protein</keyword>
<evidence type="ECO:0000313" key="9">
    <source>
        <dbReference type="Proteomes" id="UP000198823"/>
    </source>
</evidence>
<dbReference type="OrthoDB" id="9757546at2"/>
<protein>
    <submittedName>
        <fullName evidence="8">Multicopper oxidase with three cupredoxin domains (Includes cell division protein FtsP and spore coat protein CotA)</fullName>
    </submittedName>
</protein>
<keyword evidence="8" id="KW-0131">Cell cycle</keyword>
<evidence type="ECO:0000256" key="3">
    <source>
        <dbReference type="ARBA" id="ARBA00023002"/>
    </source>
</evidence>
<dbReference type="Gene3D" id="2.60.40.420">
    <property type="entry name" value="Cupredoxins - blue copper proteins"/>
    <property type="match status" value="3"/>
</dbReference>
<keyword evidence="8" id="KW-0946">Virion</keyword>
<feature type="region of interest" description="Disordered" evidence="4">
    <location>
        <begin position="24"/>
        <end position="52"/>
    </location>
</feature>
<dbReference type="PANTHER" id="PTHR48267">
    <property type="entry name" value="CUPREDOXIN SUPERFAMILY PROTEIN"/>
    <property type="match status" value="1"/>
</dbReference>
<dbReference type="CDD" id="cd13890">
    <property type="entry name" value="CuRO_3_CueO_FtsP"/>
    <property type="match status" value="1"/>
</dbReference>
<evidence type="ECO:0000256" key="1">
    <source>
        <dbReference type="ARBA" id="ARBA00010609"/>
    </source>
</evidence>
<dbReference type="InterPro" id="IPR045087">
    <property type="entry name" value="Cu-oxidase_fam"/>
</dbReference>
<dbReference type="GO" id="GO:0016491">
    <property type="term" value="F:oxidoreductase activity"/>
    <property type="evidence" value="ECO:0007669"/>
    <property type="project" value="UniProtKB-KW"/>
</dbReference>
<dbReference type="PROSITE" id="PS00079">
    <property type="entry name" value="MULTICOPPER_OXIDASE1"/>
    <property type="match status" value="1"/>
</dbReference>
<keyword evidence="8" id="KW-0132">Cell division</keyword>
<keyword evidence="3" id="KW-0560">Oxidoreductase</keyword>
<dbReference type="PANTHER" id="PTHR48267:SF1">
    <property type="entry name" value="BILIRUBIN OXIDASE"/>
    <property type="match status" value="1"/>
</dbReference>
<organism evidence="8 9">
    <name type="scientific">Bhargavaea beijingensis</name>
    <dbReference type="NCBI Taxonomy" id="426756"/>
    <lineage>
        <taxon>Bacteria</taxon>
        <taxon>Bacillati</taxon>
        <taxon>Bacillota</taxon>
        <taxon>Bacilli</taxon>
        <taxon>Bacillales</taxon>
        <taxon>Caryophanaceae</taxon>
        <taxon>Bhargavaea</taxon>
    </lineage>
</organism>
<feature type="domain" description="Plastocyanin-like" evidence="7">
    <location>
        <begin position="107"/>
        <end position="218"/>
    </location>
</feature>
<dbReference type="STRING" id="426756.SAMN04488126_11296"/>
<dbReference type="SUPFAM" id="SSF49503">
    <property type="entry name" value="Cupredoxins"/>
    <property type="match status" value="3"/>
</dbReference>
<comment type="similarity">
    <text evidence="1">Belongs to the multicopper oxidase family.</text>
</comment>
<feature type="compositionally biased region" description="Basic and acidic residues" evidence="4">
    <location>
        <begin position="37"/>
        <end position="49"/>
    </location>
</feature>
<feature type="compositionally biased region" description="Polar residues" evidence="4">
    <location>
        <begin position="27"/>
        <end position="36"/>
    </location>
</feature>
<dbReference type="AlphaFoldDB" id="A0A1G7E7F6"/>
<accession>A0A1G7E7F6</accession>
<dbReference type="Pfam" id="PF07731">
    <property type="entry name" value="Cu-oxidase_2"/>
    <property type="match status" value="1"/>
</dbReference>
<dbReference type="GO" id="GO:0051301">
    <property type="term" value="P:cell division"/>
    <property type="evidence" value="ECO:0007669"/>
    <property type="project" value="UniProtKB-KW"/>
</dbReference>
<evidence type="ECO:0000259" key="6">
    <source>
        <dbReference type="Pfam" id="PF07731"/>
    </source>
</evidence>
<evidence type="ECO:0000259" key="7">
    <source>
        <dbReference type="Pfam" id="PF07732"/>
    </source>
</evidence>
<dbReference type="InterPro" id="IPR002355">
    <property type="entry name" value="Cu_oxidase_Cu_BS"/>
</dbReference>
<dbReference type="PROSITE" id="PS51257">
    <property type="entry name" value="PROKAR_LIPOPROTEIN"/>
    <property type="match status" value="1"/>
</dbReference>
<dbReference type="CDD" id="cd04232">
    <property type="entry name" value="CuRO_1_CueO_FtsP"/>
    <property type="match status" value="1"/>
</dbReference>
<dbReference type="CDD" id="cd13867">
    <property type="entry name" value="CuRO_2_CueO_FtsP"/>
    <property type="match status" value="1"/>
</dbReference>
<evidence type="ECO:0000256" key="2">
    <source>
        <dbReference type="ARBA" id="ARBA00022723"/>
    </source>
</evidence>
<sequence length="512" mass="56840">MKKAYLLSAGLLLALAGCSNPFADQQDAPSTDNGHMQQDEHQGMDHGQMDDGEMEGMDGMNGMEGHMDHDNVTPLQASEGIQELAIPPLLKREENAEFDYEVIAQEGTTPFFEGVSTQTFGYNGDLLGPTLRLKEGETVRVKVRNELNEPTTFHWHGLEVPGPADGGPSDEIQPGESKVVTLKADQPAATLWYHPHPHELTAKQVFKGLAGMLYVEEADASELPDEYGVDDIPLIFQDRLFNDKRQLDYEELMNNDGTVGDVSLVNGTLNPKLTVEKPQMRFRVLNGANARNYTLRLSNGAKFKQIASDGGMLDEPVEMEEITLSASERAEILVDFSGMDGDEPVSIVDGDGTVLLPFDLAFDPESAEAEPSSWESGEPFVTEEEKAMPVSKKIELFGMMEMVTINGKKFDPDRIDLRQEKGVPEVWEVYNKPDMMGGMIHPFHIHGTQFKIISRDGKEPAPNERGLKDSVLVEPGERVKLLVTFPEEGVYMYHCHILEHEDNGMMGQVEVY</sequence>
<keyword evidence="5" id="KW-0732">Signal</keyword>
<dbReference type="InterPro" id="IPR008972">
    <property type="entry name" value="Cupredoxin"/>
</dbReference>
<dbReference type="InterPro" id="IPR011707">
    <property type="entry name" value="Cu-oxidase-like_N"/>
</dbReference>
<evidence type="ECO:0000256" key="4">
    <source>
        <dbReference type="SAM" id="MobiDB-lite"/>
    </source>
</evidence>
<keyword evidence="2" id="KW-0479">Metal-binding</keyword>
<name>A0A1G7E7F6_9BACL</name>
<feature type="signal peptide" evidence="5">
    <location>
        <begin position="1"/>
        <end position="23"/>
    </location>
</feature>
<dbReference type="PROSITE" id="PS00080">
    <property type="entry name" value="MULTICOPPER_OXIDASE2"/>
    <property type="match status" value="1"/>
</dbReference>
<feature type="chain" id="PRO_5011752603" evidence="5">
    <location>
        <begin position="24"/>
        <end position="512"/>
    </location>
</feature>
<dbReference type="InterPro" id="IPR033138">
    <property type="entry name" value="Cu_oxidase_CS"/>
</dbReference>
<proteinExistence type="inferred from homology"/>
<dbReference type="GO" id="GO:0005507">
    <property type="term" value="F:copper ion binding"/>
    <property type="evidence" value="ECO:0007669"/>
    <property type="project" value="InterPro"/>
</dbReference>
<feature type="domain" description="Plastocyanin-like" evidence="6">
    <location>
        <begin position="389"/>
        <end position="511"/>
    </location>
</feature>
<dbReference type="Proteomes" id="UP000198823">
    <property type="component" value="Unassembled WGS sequence"/>
</dbReference>
<evidence type="ECO:0000313" key="8">
    <source>
        <dbReference type="EMBL" id="SDE59583.1"/>
    </source>
</evidence>
<dbReference type="RefSeq" id="WP_092097571.1">
    <property type="nucleotide sequence ID" value="NZ_FNAR01000012.1"/>
</dbReference>
<reference evidence="8 9" key="1">
    <citation type="submission" date="2016-10" db="EMBL/GenBank/DDBJ databases">
        <authorList>
            <person name="de Groot N.N."/>
        </authorList>
    </citation>
    <scope>NUCLEOTIDE SEQUENCE [LARGE SCALE GENOMIC DNA]</scope>
    <source>
        <strain evidence="8 9">CGMCC 1.6762</strain>
    </source>
</reference>